<gene>
    <name evidence="2" type="ORF">GGC33_15505</name>
</gene>
<evidence type="ECO:0000313" key="3">
    <source>
        <dbReference type="Proteomes" id="UP000437131"/>
    </source>
</evidence>
<dbReference type="EMBL" id="WMIA01000025">
    <property type="protein sequence ID" value="MTF40325.1"/>
    <property type="molecule type" value="Genomic_DNA"/>
</dbReference>
<dbReference type="InterPro" id="IPR002035">
    <property type="entry name" value="VWF_A"/>
</dbReference>
<accession>A0A844H1U5</accession>
<dbReference type="SMART" id="SM00327">
    <property type="entry name" value="VWA"/>
    <property type="match status" value="1"/>
</dbReference>
<name>A0A844H1U5_9CHRO</name>
<dbReference type="Pfam" id="PF00092">
    <property type="entry name" value="VWA"/>
    <property type="match status" value="1"/>
</dbReference>
<protein>
    <submittedName>
        <fullName evidence="2">VWA domain-containing protein</fullName>
    </submittedName>
</protein>
<feature type="domain" description="VWFA" evidence="1">
    <location>
        <begin position="40"/>
        <end position="214"/>
    </location>
</feature>
<sequence>MFTLALECDRTYKGISSTSQHLFRLRITPEANISISLPLKVAIALDTSSSMTGEKLQKAKEACIAIVNNLRPQDSLSLASYSTKVTTLLNQSNNKNEAIQAINNLQATGVTRTDLALNWFQQILPPETGIARVGILITDGNATDQNGIMLDDTTFILQKGQQISQTGIIIDTVGLGDAENFNSPFLNDLSEKGKGVFTYADDLDNFQNLLTNRLNSYQTVAIEDAKLKITPQNNSKITGFCRLRPDFLPLEEIRKNEILLGTIRNNCPTDILISVEVPPAEFGDKNGEKDIIEIELIPSNNYQPIKTTGTLKYTSSYKEIQEINKEIDDDRLRWELNISSYELNITNDPNKTGDLLINMQVAATKIGKPELAKTAALTYENLQKTGKLTPHQTTSLLRDTRKID</sequence>
<evidence type="ECO:0000313" key="2">
    <source>
        <dbReference type="EMBL" id="MTF40325.1"/>
    </source>
</evidence>
<reference evidence="2 3" key="1">
    <citation type="submission" date="2019-11" db="EMBL/GenBank/DDBJ databases">
        <title>Isolation of a new High Light Tolerant Cyanobacteria.</title>
        <authorList>
            <person name="Dobson Z."/>
            <person name="Vaughn N."/>
            <person name="Vaughn M."/>
            <person name="Fromme P."/>
            <person name="Mazor Y."/>
        </authorList>
    </citation>
    <scope>NUCLEOTIDE SEQUENCE [LARGE SCALE GENOMIC DNA]</scope>
    <source>
        <strain evidence="2 3">0216</strain>
    </source>
</reference>
<organism evidence="2 3">
    <name type="scientific">Cyanobacterium aponinum 0216</name>
    <dbReference type="NCBI Taxonomy" id="2676140"/>
    <lineage>
        <taxon>Bacteria</taxon>
        <taxon>Bacillati</taxon>
        <taxon>Cyanobacteriota</taxon>
        <taxon>Cyanophyceae</taxon>
        <taxon>Oscillatoriophycideae</taxon>
        <taxon>Chroococcales</taxon>
        <taxon>Geminocystaceae</taxon>
        <taxon>Cyanobacterium</taxon>
    </lineage>
</organism>
<dbReference type="PANTHER" id="PTHR10579">
    <property type="entry name" value="CALCIUM-ACTIVATED CHLORIDE CHANNEL REGULATOR"/>
    <property type="match status" value="1"/>
</dbReference>
<dbReference type="InterPro" id="IPR051266">
    <property type="entry name" value="CLCR"/>
</dbReference>
<dbReference type="SUPFAM" id="SSF53300">
    <property type="entry name" value="vWA-like"/>
    <property type="match status" value="1"/>
</dbReference>
<evidence type="ECO:0000259" key="1">
    <source>
        <dbReference type="PROSITE" id="PS50234"/>
    </source>
</evidence>
<dbReference type="PANTHER" id="PTHR10579:SF43">
    <property type="entry name" value="ZINC FINGER (C3HC4-TYPE RING FINGER) FAMILY PROTEIN"/>
    <property type="match status" value="1"/>
</dbReference>
<dbReference type="Proteomes" id="UP000437131">
    <property type="component" value="Unassembled WGS sequence"/>
</dbReference>
<proteinExistence type="predicted"/>
<dbReference type="RefSeq" id="WP_155084532.1">
    <property type="nucleotide sequence ID" value="NZ_WMIA01000025.1"/>
</dbReference>
<dbReference type="InterPro" id="IPR036465">
    <property type="entry name" value="vWFA_dom_sf"/>
</dbReference>
<dbReference type="Gene3D" id="3.40.50.410">
    <property type="entry name" value="von Willebrand factor, type A domain"/>
    <property type="match status" value="1"/>
</dbReference>
<comment type="caution">
    <text evidence="2">The sequence shown here is derived from an EMBL/GenBank/DDBJ whole genome shotgun (WGS) entry which is preliminary data.</text>
</comment>
<dbReference type="AlphaFoldDB" id="A0A844H1U5"/>
<dbReference type="PROSITE" id="PS50234">
    <property type="entry name" value="VWFA"/>
    <property type="match status" value="1"/>
</dbReference>